<proteinExistence type="predicted"/>
<protein>
    <recommendedName>
        <fullName evidence="3">SIR2-like domain-containing protein</fullName>
    </recommendedName>
</protein>
<reference evidence="1" key="2">
    <citation type="submission" date="2020-09" db="EMBL/GenBank/DDBJ databases">
        <authorList>
            <person name="Sun Q."/>
            <person name="Zhou Y."/>
        </authorList>
    </citation>
    <scope>NUCLEOTIDE SEQUENCE</scope>
    <source>
        <strain evidence="1">CGMCC 4.7272</strain>
    </source>
</reference>
<accession>A0A917UNP6</accession>
<dbReference type="InterPro" id="IPR029035">
    <property type="entry name" value="DHS-like_NAD/FAD-binding_dom"/>
</dbReference>
<organism evidence="1 2">
    <name type="scientific">Streptomyces lacrimifluminis</name>
    <dbReference type="NCBI Taxonomy" id="1500077"/>
    <lineage>
        <taxon>Bacteria</taxon>
        <taxon>Bacillati</taxon>
        <taxon>Actinomycetota</taxon>
        <taxon>Actinomycetes</taxon>
        <taxon>Kitasatosporales</taxon>
        <taxon>Streptomycetaceae</taxon>
        <taxon>Streptomyces</taxon>
    </lineage>
</organism>
<reference evidence="1" key="1">
    <citation type="journal article" date="2014" name="Int. J. Syst. Evol. Microbiol.">
        <title>Complete genome sequence of Corynebacterium casei LMG S-19264T (=DSM 44701T), isolated from a smear-ripened cheese.</title>
        <authorList>
            <consortium name="US DOE Joint Genome Institute (JGI-PGF)"/>
            <person name="Walter F."/>
            <person name="Albersmeier A."/>
            <person name="Kalinowski J."/>
            <person name="Ruckert C."/>
        </authorList>
    </citation>
    <scope>NUCLEOTIDE SEQUENCE</scope>
    <source>
        <strain evidence="1">CGMCC 4.7272</strain>
    </source>
</reference>
<evidence type="ECO:0000313" key="1">
    <source>
        <dbReference type="EMBL" id="GGJ71017.1"/>
    </source>
</evidence>
<dbReference type="Gene3D" id="3.40.50.1220">
    <property type="entry name" value="TPP-binding domain"/>
    <property type="match status" value="1"/>
</dbReference>
<dbReference type="SUPFAM" id="SSF52467">
    <property type="entry name" value="DHS-like NAD/FAD-binding domain"/>
    <property type="match status" value="1"/>
</dbReference>
<sequence>METDGTVPEIPAQAPLVVAPGRILDAKTALALNVHASPGVYALLLGSGISLTSGVKTGWGIVEDLVGRVAAMQDPNDADAAEKAAADPAGWWAQHYDGVLGYSGLLGAVAPTAAARQQQLARYFQPQEDDEPGAKGPTPAHHAIAQLVKRGSVRVILTTNFDRLTERALEEAGISPQVISRPSQIAEMMPLPHAPVTVIKLHGDYAALDQLNTVDELETYEREQQELLKRVLDEYGLIICGWSADWDTALVRALEGVRPRRYPMFWSSFSTLGEAAKHLTTQHSAVVIQGMAADDLFTDLQRRVEALDRMSAPPVTRDIAVTRLKRALPDPVRRIEASDLIHQTVTDILDRTAAAARPLSGPVFDESILGYRADCDTLLHLLAHGVFNDDGTHDALWLRALERLTRIRSTLPGYFTEALEALRHYPALLATWTMGVTAVISRREEFLATIMAQPTWNTLSGRTRTQPPAVYLNPTRVLATDLKSIMPPPEGQVWRLPQSRFLRQETREPLRVLEPDDTAYQTACTRFEFLASMIAMDDDTQQMRFPWVGEFMNDVHWEYDTSMANTIKTELTPNWPLLQAGAFGSDVERAQAAYERLVEWRAKNPQLHW</sequence>
<comment type="caution">
    <text evidence="1">The sequence shown here is derived from an EMBL/GenBank/DDBJ whole genome shotgun (WGS) entry which is preliminary data.</text>
</comment>
<dbReference type="Pfam" id="PF13289">
    <property type="entry name" value="SIR2_2"/>
    <property type="match status" value="1"/>
</dbReference>
<dbReference type="EMBL" id="BMMU01000064">
    <property type="protein sequence ID" value="GGJ71017.1"/>
    <property type="molecule type" value="Genomic_DNA"/>
</dbReference>
<dbReference type="Proteomes" id="UP000625682">
    <property type="component" value="Unassembled WGS sequence"/>
</dbReference>
<evidence type="ECO:0000313" key="2">
    <source>
        <dbReference type="Proteomes" id="UP000625682"/>
    </source>
</evidence>
<dbReference type="AlphaFoldDB" id="A0A917UNP6"/>
<gene>
    <name evidence="1" type="ORF">GCM10012282_79830</name>
</gene>
<dbReference type="RefSeq" id="WP_189152285.1">
    <property type="nucleotide sequence ID" value="NZ_BAABER010000063.1"/>
</dbReference>
<name>A0A917UNP6_9ACTN</name>
<keyword evidence="2" id="KW-1185">Reference proteome</keyword>
<evidence type="ECO:0008006" key="3">
    <source>
        <dbReference type="Google" id="ProtNLM"/>
    </source>
</evidence>